<gene>
    <name evidence="3" type="ORF">FisN_14Hu340</name>
</gene>
<feature type="transmembrane region" description="Helical" evidence="1">
    <location>
        <begin position="158"/>
        <end position="177"/>
    </location>
</feature>
<feature type="transmembrane region" description="Helical" evidence="1">
    <location>
        <begin position="240"/>
        <end position="259"/>
    </location>
</feature>
<keyword evidence="4" id="KW-1185">Reference proteome</keyword>
<sequence length="307" mass="33398">MKLYAITILSALFALIESFALPRIHSTRATNLLHRHDAILPLNNLLDESVVNTINTTSEKQQSVLSALIDNNDSASRTASLIPILGMLTGLTGVLCYRRFNCFLHMMTGCTFRAATSLVEGSWSAAALDVGIILSFITGTACFRLIETKQASTTFPLPLAVALSSSTAFCLSDLFYCQSSVLSRLVCPLLAFGFGILNAFSTTVLGVVTSAATGHYTKIGLGCAEAILLGENKNAQTSQAYLKGFVSSVLLVSILYRQLTTRWTGLIVPPPLGVTLALIYTTVFAWYSYGFPFLNIRWKEMLNKKLR</sequence>
<dbReference type="EMBL" id="BDSP01000202">
    <property type="protein sequence ID" value="GAX23488.1"/>
    <property type="molecule type" value="Genomic_DNA"/>
</dbReference>
<protein>
    <recommendedName>
        <fullName evidence="5">DUF4203 domain-containing protein</fullName>
    </recommendedName>
</protein>
<evidence type="ECO:0000313" key="4">
    <source>
        <dbReference type="Proteomes" id="UP000198406"/>
    </source>
</evidence>
<keyword evidence="1" id="KW-1133">Transmembrane helix</keyword>
<feature type="signal peptide" evidence="2">
    <location>
        <begin position="1"/>
        <end position="18"/>
    </location>
</feature>
<name>A0A1Z5KC59_FISSO</name>
<evidence type="ECO:0000256" key="2">
    <source>
        <dbReference type="SAM" id="SignalP"/>
    </source>
</evidence>
<comment type="caution">
    <text evidence="3">The sequence shown here is derived from an EMBL/GenBank/DDBJ whole genome shotgun (WGS) entry which is preliminary data.</text>
</comment>
<keyword evidence="1" id="KW-0812">Transmembrane</keyword>
<dbReference type="Pfam" id="PF06912">
    <property type="entry name" value="DUF1275"/>
    <property type="match status" value="1"/>
</dbReference>
<keyword evidence="2" id="KW-0732">Signal</keyword>
<feature type="transmembrane region" description="Helical" evidence="1">
    <location>
        <begin position="123"/>
        <end position="146"/>
    </location>
</feature>
<evidence type="ECO:0008006" key="5">
    <source>
        <dbReference type="Google" id="ProtNLM"/>
    </source>
</evidence>
<feature type="transmembrane region" description="Helical" evidence="1">
    <location>
        <begin position="271"/>
        <end position="289"/>
    </location>
</feature>
<keyword evidence="1" id="KW-0472">Membrane</keyword>
<evidence type="ECO:0000313" key="3">
    <source>
        <dbReference type="EMBL" id="GAX23488.1"/>
    </source>
</evidence>
<dbReference type="Proteomes" id="UP000198406">
    <property type="component" value="Unassembled WGS sequence"/>
</dbReference>
<proteinExistence type="predicted"/>
<feature type="chain" id="PRO_5012848650" description="DUF4203 domain-containing protein" evidence="2">
    <location>
        <begin position="19"/>
        <end position="307"/>
    </location>
</feature>
<dbReference type="AlphaFoldDB" id="A0A1Z5KC59"/>
<accession>A0A1Z5KC59</accession>
<dbReference type="InterPro" id="IPR010699">
    <property type="entry name" value="DUF1275"/>
</dbReference>
<dbReference type="InParanoid" id="A0A1Z5KC59"/>
<dbReference type="PANTHER" id="PTHR37314:SF4">
    <property type="entry name" value="UPF0700 TRANSMEMBRANE PROTEIN YOAK"/>
    <property type="match status" value="1"/>
</dbReference>
<reference evidence="3 4" key="1">
    <citation type="journal article" date="2015" name="Plant Cell">
        <title>Oil accumulation by the oleaginous diatom Fistulifera solaris as revealed by the genome and transcriptome.</title>
        <authorList>
            <person name="Tanaka T."/>
            <person name="Maeda Y."/>
            <person name="Veluchamy A."/>
            <person name="Tanaka M."/>
            <person name="Abida H."/>
            <person name="Marechal E."/>
            <person name="Bowler C."/>
            <person name="Muto M."/>
            <person name="Sunaga Y."/>
            <person name="Tanaka M."/>
            <person name="Yoshino T."/>
            <person name="Taniguchi T."/>
            <person name="Fukuda Y."/>
            <person name="Nemoto M."/>
            <person name="Matsumoto M."/>
            <person name="Wong P.S."/>
            <person name="Aburatani S."/>
            <person name="Fujibuchi W."/>
        </authorList>
    </citation>
    <scope>NUCLEOTIDE SEQUENCE [LARGE SCALE GENOMIC DNA]</scope>
    <source>
        <strain evidence="3 4">JPCC DA0580</strain>
    </source>
</reference>
<dbReference type="PANTHER" id="PTHR37314">
    <property type="entry name" value="SLR0142 PROTEIN"/>
    <property type="match status" value="1"/>
</dbReference>
<feature type="transmembrane region" description="Helical" evidence="1">
    <location>
        <begin position="189"/>
        <end position="212"/>
    </location>
</feature>
<evidence type="ECO:0000256" key="1">
    <source>
        <dbReference type="SAM" id="Phobius"/>
    </source>
</evidence>
<feature type="transmembrane region" description="Helical" evidence="1">
    <location>
        <begin position="78"/>
        <end position="97"/>
    </location>
</feature>
<organism evidence="3 4">
    <name type="scientific">Fistulifera solaris</name>
    <name type="common">Oleaginous diatom</name>
    <dbReference type="NCBI Taxonomy" id="1519565"/>
    <lineage>
        <taxon>Eukaryota</taxon>
        <taxon>Sar</taxon>
        <taxon>Stramenopiles</taxon>
        <taxon>Ochrophyta</taxon>
        <taxon>Bacillariophyta</taxon>
        <taxon>Bacillariophyceae</taxon>
        <taxon>Bacillariophycidae</taxon>
        <taxon>Naviculales</taxon>
        <taxon>Naviculaceae</taxon>
        <taxon>Fistulifera</taxon>
    </lineage>
</organism>